<name>A0A859DN74_9FIRM</name>
<feature type="compositionally biased region" description="Basic and acidic residues" evidence="1">
    <location>
        <begin position="32"/>
        <end position="57"/>
    </location>
</feature>
<gene>
    <name evidence="2" type="ORF">GJQ69_00920</name>
</gene>
<accession>A0A859DN74</accession>
<dbReference type="EMBL" id="CP046051">
    <property type="protein sequence ID" value="QKN23176.1"/>
    <property type="molecule type" value="Genomic_DNA"/>
</dbReference>
<dbReference type="KEGG" id="clf:GJQ69_00920"/>
<protein>
    <submittedName>
        <fullName evidence="2">Uncharacterized protein</fullName>
    </submittedName>
</protein>
<evidence type="ECO:0000313" key="2">
    <source>
        <dbReference type="EMBL" id="QKN23176.1"/>
    </source>
</evidence>
<reference evidence="2 3" key="1">
    <citation type="submission" date="2019-11" db="EMBL/GenBank/DDBJ databases">
        <authorList>
            <person name="Ren C."/>
            <person name="Wang H."/>
            <person name="Xu Y."/>
        </authorList>
    </citation>
    <scope>NUCLEOTIDE SEQUENCE [LARGE SCALE GENOMIC DNA]</scope>
    <source>
        <strain evidence="2 3">LBM 19010</strain>
    </source>
</reference>
<evidence type="ECO:0000313" key="3">
    <source>
        <dbReference type="Proteomes" id="UP000501316"/>
    </source>
</evidence>
<proteinExistence type="predicted"/>
<dbReference type="AlphaFoldDB" id="A0A859DN74"/>
<dbReference type="Proteomes" id="UP000501316">
    <property type="component" value="Chromosome"/>
</dbReference>
<evidence type="ECO:0000256" key="1">
    <source>
        <dbReference type="SAM" id="MobiDB-lite"/>
    </source>
</evidence>
<sequence>METKVYNCMNPKENPLPPWMRLSKTSAGPGEKAADPVEAFKRDPDSFFPDLKEWMGKDEDDED</sequence>
<organism evidence="2 3">
    <name type="scientific">Caproicibacterium lactatifermentans</name>
    <dbReference type="NCBI Taxonomy" id="2666138"/>
    <lineage>
        <taxon>Bacteria</taxon>
        <taxon>Bacillati</taxon>
        <taxon>Bacillota</taxon>
        <taxon>Clostridia</taxon>
        <taxon>Eubacteriales</taxon>
        <taxon>Oscillospiraceae</taxon>
        <taxon>Caproicibacterium</taxon>
    </lineage>
</organism>
<feature type="region of interest" description="Disordered" evidence="1">
    <location>
        <begin position="1"/>
        <end position="63"/>
    </location>
</feature>
<dbReference type="RefSeq" id="WP_174192674.1">
    <property type="nucleotide sequence ID" value="NZ_CP046051.1"/>
</dbReference>